<gene>
    <name evidence="19" type="ORF">CKJ81_10840</name>
</gene>
<evidence type="ECO:0000256" key="16">
    <source>
        <dbReference type="SAM" id="MobiDB-lite"/>
    </source>
</evidence>
<evidence type="ECO:0000313" key="20">
    <source>
        <dbReference type="Proteomes" id="UP000218281"/>
    </source>
</evidence>
<dbReference type="CDD" id="cd17932">
    <property type="entry name" value="DEXQc_UvrD"/>
    <property type="match status" value="1"/>
</dbReference>
<dbReference type="Gene3D" id="3.40.50.300">
    <property type="entry name" value="P-loop containing nucleotide triphosphate hydrolases"/>
    <property type="match status" value="3"/>
</dbReference>
<comment type="similarity">
    <text evidence="1">Belongs to the helicase family. UvrD subfamily.</text>
</comment>
<dbReference type="PROSITE" id="PS51217">
    <property type="entry name" value="UVRD_HELICASE_CTER"/>
    <property type="match status" value="1"/>
</dbReference>
<evidence type="ECO:0000256" key="4">
    <source>
        <dbReference type="ARBA" id="ARBA00022763"/>
    </source>
</evidence>
<dbReference type="PANTHER" id="PTHR11070">
    <property type="entry name" value="UVRD / RECB / PCRA DNA HELICASE FAMILY MEMBER"/>
    <property type="match status" value="1"/>
</dbReference>
<keyword evidence="11" id="KW-0413">Isomerase</keyword>
<feature type="domain" description="UvrD-like helicase ATP-binding" evidence="17">
    <location>
        <begin position="14"/>
        <end position="361"/>
    </location>
</feature>
<dbReference type="Pfam" id="PF12705">
    <property type="entry name" value="PDDEXK_1"/>
    <property type="match status" value="1"/>
</dbReference>
<dbReference type="Pfam" id="PF00580">
    <property type="entry name" value="UvrD-helicase"/>
    <property type="match status" value="1"/>
</dbReference>
<dbReference type="GO" id="GO:0004386">
    <property type="term" value="F:helicase activity"/>
    <property type="evidence" value="ECO:0007669"/>
    <property type="project" value="UniProtKB-KW"/>
</dbReference>
<accession>A0ABX4H7D0</accession>
<evidence type="ECO:0000256" key="13">
    <source>
        <dbReference type="ARBA" id="ARBA00034808"/>
    </source>
</evidence>
<evidence type="ECO:0000256" key="12">
    <source>
        <dbReference type="ARBA" id="ARBA00034617"/>
    </source>
</evidence>
<dbReference type="Pfam" id="PF13361">
    <property type="entry name" value="UvrD_C"/>
    <property type="match status" value="2"/>
</dbReference>
<evidence type="ECO:0000256" key="9">
    <source>
        <dbReference type="ARBA" id="ARBA00023125"/>
    </source>
</evidence>
<evidence type="ECO:0000256" key="1">
    <source>
        <dbReference type="ARBA" id="ARBA00009922"/>
    </source>
</evidence>
<comment type="catalytic activity">
    <reaction evidence="12">
        <text>Couples ATP hydrolysis with the unwinding of duplex DNA by translocating in the 3'-5' direction.</text>
        <dbReference type="EC" id="5.6.2.4"/>
    </reaction>
</comment>
<evidence type="ECO:0000259" key="17">
    <source>
        <dbReference type="PROSITE" id="PS51198"/>
    </source>
</evidence>
<comment type="caution">
    <text evidence="19">The sequence shown here is derived from an EMBL/GenBank/DDBJ whole genome shotgun (WGS) entry which is preliminary data.</text>
</comment>
<keyword evidence="9" id="KW-0238">DNA-binding</keyword>
<organism evidence="19 20">
    <name type="scientific">Corynebacterium hadale</name>
    <dbReference type="NCBI Taxonomy" id="2026255"/>
    <lineage>
        <taxon>Bacteria</taxon>
        <taxon>Bacillati</taxon>
        <taxon>Actinomycetota</taxon>
        <taxon>Actinomycetes</taxon>
        <taxon>Mycobacteriales</taxon>
        <taxon>Corynebacteriaceae</taxon>
        <taxon>Corynebacterium</taxon>
    </lineage>
</organism>
<dbReference type="Proteomes" id="UP000218281">
    <property type="component" value="Unassembled WGS sequence"/>
</dbReference>
<evidence type="ECO:0000259" key="18">
    <source>
        <dbReference type="PROSITE" id="PS51217"/>
    </source>
</evidence>
<keyword evidence="7" id="KW-0269">Exonuclease</keyword>
<feature type="region of interest" description="Disordered" evidence="16">
    <location>
        <begin position="1089"/>
        <end position="1111"/>
    </location>
</feature>
<dbReference type="SUPFAM" id="SSF52540">
    <property type="entry name" value="P-loop containing nucleoside triphosphate hydrolases"/>
    <property type="match status" value="1"/>
</dbReference>
<dbReference type="InterPro" id="IPR027417">
    <property type="entry name" value="P-loop_NTPase"/>
</dbReference>
<evidence type="ECO:0000256" key="5">
    <source>
        <dbReference type="ARBA" id="ARBA00022801"/>
    </source>
</evidence>
<evidence type="ECO:0000256" key="14">
    <source>
        <dbReference type="ARBA" id="ARBA00048988"/>
    </source>
</evidence>
<dbReference type="InterPro" id="IPR014016">
    <property type="entry name" value="UvrD-like_ATP-bd"/>
</dbReference>
<comment type="catalytic activity">
    <reaction evidence="14">
        <text>ATP + H2O = ADP + phosphate + H(+)</text>
        <dbReference type="Rhea" id="RHEA:13065"/>
        <dbReference type="ChEBI" id="CHEBI:15377"/>
        <dbReference type="ChEBI" id="CHEBI:15378"/>
        <dbReference type="ChEBI" id="CHEBI:30616"/>
        <dbReference type="ChEBI" id="CHEBI:43474"/>
        <dbReference type="ChEBI" id="CHEBI:456216"/>
        <dbReference type="EC" id="5.6.2.4"/>
    </reaction>
</comment>
<keyword evidence="4" id="KW-0227">DNA damage</keyword>
<keyword evidence="8 15" id="KW-0067">ATP-binding</keyword>
<keyword evidence="5 15" id="KW-0378">Hydrolase</keyword>
<evidence type="ECO:0000256" key="7">
    <source>
        <dbReference type="ARBA" id="ARBA00022839"/>
    </source>
</evidence>
<evidence type="ECO:0000256" key="15">
    <source>
        <dbReference type="PROSITE-ProRule" id="PRU00560"/>
    </source>
</evidence>
<keyword evidence="6 15" id="KW-0347">Helicase</keyword>
<dbReference type="EC" id="5.6.2.4" evidence="13"/>
<dbReference type="SUPFAM" id="SSF52980">
    <property type="entry name" value="Restriction endonuclease-like"/>
    <property type="match status" value="1"/>
</dbReference>
<name>A0ABX4H7D0_9CORY</name>
<dbReference type="InterPro" id="IPR011335">
    <property type="entry name" value="Restrct_endonuc-II-like"/>
</dbReference>
<evidence type="ECO:0000256" key="6">
    <source>
        <dbReference type="ARBA" id="ARBA00022806"/>
    </source>
</evidence>
<dbReference type="InterPro" id="IPR013986">
    <property type="entry name" value="DExx_box_DNA_helicase_dom_sf"/>
</dbReference>
<dbReference type="PANTHER" id="PTHR11070:SF55">
    <property type="entry name" value="DNA 3'-5' HELICASE"/>
    <property type="match status" value="1"/>
</dbReference>
<evidence type="ECO:0000256" key="11">
    <source>
        <dbReference type="ARBA" id="ARBA00023235"/>
    </source>
</evidence>
<proteinExistence type="inferred from homology"/>
<reference evidence="19 20" key="1">
    <citation type="submission" date="2017-08" db="EMBL/GenBank/DDBJ databases">
        <title>Whole genome sequences of 6 clinical strains closest to Corynebacterium imitans.</title>
        <authorList>
            <person name="Bernier A.-M."/>
            <person name="Burdz T."/>
            <person name="Bernard K."/>
        </authorList>
    </citation>
    <scope>NUCLEOTIDE SEQUENCE [LARGE SCALE GENOMIC DNA]</scope>
    <source>
        <strain evidence="19 20">NML93-0607</strain>
    </source>
</reference>
<protein>
    <recommendedName>
        <fullName evidence="13">DNA 3'-5' helicase</fullName>
        <ecNumber evidence="13">5.6.2.4</ecNumber>
    </recommendedName>
</protein>
<keyword evidence="10" id="KW-0234">DNA repair</keyword>
<keyword evidence="3 15" id="KW-0547">Nucleotide-binding</keyword>
<evidence type="ECO:0000256" key="8">
    <source>
        <dbReference type="ARBA" id="ARBA00022840"/>
    </source>
</evidence>
<dbReference type="PROSITE" id="PS51198">
    <property type="entry name" value="UVRD_HELICASE_ATP_BIND"/>
    <property type="match status" value="1"/>
</dbReference>
<dbReference type="EMBL" id="NSGO01000011">
    <property type="protein sequence ID" value="PAT05137.1"/>
    <property type="molecule type" value="Genomic_DNA"/>
</dbReference>
<evidence type="ECO:0000256" key="10">
    <source>
        <dbReference type="ARBA" id="ARBA00023204"/>
    </source>
</evidence>
<dbReference type="InterPro" id="IPR000212">
    <property type="entry name" value="DNA_helicase_UvrD/REP"/>
</dbReference>
<dbReference type="InterPro" id="IPR011604">
    <property type="entry name" value="PDDEXK-like_dom_sf"/>
</dbReference>
<dbReference type="Gene3D" id="1.10.10.160">
    <property type="match status" value="1"/>
</dbReference>
<sequence length="1111" mass="119709">MSPTVLSRYLQQKFPPTEQQADVIGAAPGPLLVVAGAGAGKTETMAARVVWLVANGYARPDEILGLTFTRKAAQELGKRIRDRLGTLAANQDLVRRLDPGGQLADALQVIAPTVATYDAYAGDLVREFGLLVPVEPDSRLITAAELYAIATEVVTDYPGRIISADGRNPSVSTVVDGLLALMTSMGNELTTPDEVDQDAAAFLAETESLPLAPRARTEFTKKLRGWRATQEERRAYLPLARALNEELRARGVVTFNEQMSVAAKLARDHQGVGKAQRQRFRVVMLDEYQDTSHAQRVLLRNLFGQGADPDLTVTAVGDPMQAIYGWRGATAANLQAFVHDFPAAGGAPAPKKQLTTSWRNPPEVLALANSISDAVLGRGDNRAVAPLAARPGAQAGEVALGFFATNDEELAFVADDLAAQYAQCARDDAPFSAAVLVRKNRHSVEVAEALGARGVPFEIVGVGGLLDIPEVADTLAVATMLVRPADSAAALRILGGPAVGLGLADLAALASRAVNLRATGASAGADPSGPEHADPQTAQERLAAQLDELVARAAELNASTDRPAGLADAVADLGEPERYSEEGLRRLQDLAAKLRSLRTNSLGKRLPDLFADIIDVFGIRTEVLARQGMGNTAGTVHLDSLLSAVAAYPGTSVEGLLDYFALAREHEDGLAPGNVPTRTDRVQILTAHKAKGLEWDTVAVLHADANTYAAKAETFLTWVQRVPDASFGNPEYLPDFGEVENRTQFEKAAAAWLKLVRAGLAEESARLFYVAVTRAERKLLITGSRRKPDVRRDAKPYEHFAPLRQLVPETVEWAEAAEAEKTPTEDAPTLVDAPATGTWPAYQLAPGEVEAAGWVRGVEKLPGLAEGELFSLWERDVTALIEEHERAKSPDTLVVMPAELTASDVVALRADEEQFARRARRPVPFKPNTYAKRGTAFHEWLEEFYGQRPLLTEDELPGGDEAEVDAATLRRLKDSFERSEWAARTPAHVEYPFELALGTSVVRGRMDAVFRDAGGAGWVVVDWKTGEKPKPAQMEAAKLQLAVYQEAWRRIAGDGAPVRAVFFYVRTGETFAPEHLPGADELEQLLDVDGDNVSDSETIPSTDPAVPAAER</sequence>
<feature type="domain" description="UvrD-like helicase C-terminal" evidence="18">
    <location>
        <begin position="362"/>
        <end position="692"/>
    </location>
</feature>
<dbReference type="InterPro" id="IPR038726">
    <property type="entry name" value="PDDEXK_AddAB-type"/>
</dbReference>
<dbReference type="RefSeq" id="WP_095536381.1">
    <property type="nucleotide sequence ID" value="NZ_NSGO01000011.1"/>
</dbReference>
<evidence type="ECO:0000256" key="3">
    <source>
        <dbReference type="ARBA" id="ARBA00022741"/>
    </source>
</evidence>
<evidence type="ECO:0000256" key="2">
    <source>
        <dbReference type="ARBA" id="ARBA00022722"/>
    </source>
</evidence>
<dbReference type="Gene3D" id="1.10.486.10">
    <property type="entry name" value="PCRA, domain 4"/>
    <property type="match status" value="1"/>
</dbReference>
<keyword evidence="20" id="KW-1185">Reference proteome</keyword>
<dbReference type="Gene3D" id="3.90.320.10">
    <property type="match status" value="1"/>
</dbReference>
<feature type="binding site" evidence="15">
    <location>
        <begin position="35"/>
        <end position="42"/>
    </location>
    <ligand>
        <name>ATP</name>
        <dbReference type="ChEBI" id="CHEBI:30616"/>
    </ligand>
</feature>
<keyword evidence="2" id="KW-0540">Nuclease</keyword>
<dbReference type="InterPro" id="IPR014017">
    <property type="entry name" value="DNA_helicase_UvrD-like_C"/>
</dbReference>
<evidence type="ECO:0000313" key="19">
    <source>
        <dbReference type="EMBL" id="PAT05137.1"/>
    </source>
</evidence>